<evidence type="ECO:0000259" key="2">
    <source>
        <dbReference type="SMART" id="SM00382"/>
    </source>
</evidence>
<keyword evidence="4" id="KW-1185">Reference proteome</keyword>
<dbReference type="InterPro" id="IPR011704">
    <property type="entry name" value="ATPase_dyneun-rel_AAA"/>
</dbReference>
<dbReference type="RefSeq" id="WP_381220001.1">
    <property type="nucleotide sequence ID" value="NZ_JBHSPC010000161.1"/>
</dbReference>
<sequence>MTEGPVAASAVPDWWVYRGHWGEPRTRESGLPGIPEPPPWRSFGLHALVPPQEEAALRARNPLHSSLPVPPPGTGGAESWDERAAVAYRGDRDAHDLVNAAIQLRRPLLVTGPPGTGKTTLAASIARELALGPVLRWGITSRSTLREGLYNYDVLGRLHDMNLRKNVPPEQRRHRAGKDHRDSGPHKNAGTHQEDGRYEGVGRHEDIGKYVRLGALGDALLPRRRPRVLLIDEIDKSDVDLPNDLLHVFETGGYEIPELRRVAESPVRVLSWDGNDRVPVHDGRVRCAQFPLVILTSNGDREFPPAFRRRCLFLTLKPPEGERLHDILRAHVPEMKDLSQVADVLKKYKGLTAEGRQLSPDQLINAVRLRLTAQLGPDDLETITNAVFHSLSGA</sequence>
<proteinExistence type="predicted"/>
<dbReference type="EMBL" id="JBHSPC010000161">
    <property type="protein sequence ID" value="MFC5675258.1"/>
    <property type="molecule type" value="Genomic_DNA"/>
</dbReference>
<gene>
    <name evidence="3" type="ORF">ACFP2V_35935</name>
</gene>
<feature type="domain" description="AAA+ ATPase" evidence="2">
    <location>
        <begin position="104"/>
        <end position="317"/>
    </location>
</feature>
<feature type="region of interest" description="Disordered" evidence="1">
    <location>
        <begin position="164"/>
        <end position="199"/>
    </location>
</feature>
<evidence type="ECO:0000313" key="3">
    <source>
        <dbReference type="EMBL" id="MFC5675258.1"/>
    </source>
</evidence>
<dbReference type="Pfam" id="PF07728">
    <property type="entry name" value="AAA_5"/>
    <property type="match status" value="1"/>
</dbReference>
<dbReference type="InterPro" id="IPR003593">
    <property type="entry name" value="AAA+_ATPase"/>
</dbReference>
<dbReference type="SUPFAM" id="SSF52540">
    <property type="entry name" value="P-loop containing nucleoside triphosphate hydrolases"/>
    <property type="match status" value="1"/>
</dbReference>
<evidence type="ECO:0000256" key="1">
    <source>
        <dbReference type="SAM" id="MobiDB-lite"/>
    </source>
</evidence>
<accession>A0ABW0XZF5</accession>
<dbReference type="InterPro" id="IPR027417">
    <property type="entry name" value="P-loop_NTPase"/>
</dbReference>
<reference evidence="4" key="1">
    <citation type="journal article" date="2019" name="Int. J. Syst. Evol. Microbiol.">
        <title>The Global Catalogue of Microorganisms (GCM) 10K type strain sequencing project: providing services to taxonomists for standard genome sequencing and annotation.</title>
        <authorList>
            <consortium name="The Broad Institute Genomics Platform"/>
            <consortium name="The Broad Institute Genome Sequencing Center for Infectious Disease"/>
            <person name="Wu L."/>
            <person name="Ma J."/>
        </authorList>
    </citation>
    <scope>NUCLEOTIDE SEQUENCE [LARGE SCALE GENOMIC DNA]</scope>
    <source>
        <strain evidence="4">JCM 13852</strain>
    </source>
</reference>
<dbReference type="CDD" id="cd00009">
    <property type="entry name" value="AAA"/>
    <property type="match status" value="1"/>
</dbReference>
<protein>
    <submittedName>
        <fullName evidence="3">AAA family ATPase</fullName>
    </submittedName>
</protein>
<dbReference type="SMART" id="SM00382">
    <property type="entry name" value="AAA"/>
    <property type="match status" value="1"/>
</dbReference>
<dbReference type="Proteomes" id="UP001596183">
    <property type="component" value="Unassembled WGS sequence"/>
</dbReference>
<comment type="caution">
    <text evidence="3">The sequence shown here is derived from an EMBL/GenBank/DDBJ whole genome shotgun (WGS) entry which is preliminary data.</text>
</comment>
<dbReference type="Gene3D" id="3.40.50.300">
    <property type="entry name" value="P-loop containing nucleotide triphosphate hydrolases"/>
    <property type="match status" value="1"/>
</dbReference>
<name>A0ABW0XZF5_9ACTN</name>
<evidence type="ECO:0000313" key="4">
    <source>
        <dbReference type="Proteomes" id="UP001596183"/>
    </source>
</evidence>
<organism evidence="3 4">
    <name type="scientific">Streptomyces incanus</name>
    <dbReference type="NCBI Taxonomy" id="887453"/>
    <lineage>
        <taxon>Bacteria</taxon>
        <taxon>Bacillati</taxon>
        <taxon>Actinomycetota</taxon>
        <taxon>Actinomycetes</taxon>
        <taxon>Kitasatosporales</taxon>
        <taxon>Streptomycetaceae</taxon>
        <taxon>Streptomyces</taxon>
    </lineage>
</organism>